<sequence length="233" mass="24825">MTDQPTSVTIPTDDGDMPVHLWLPPSGTGPGLVVLQEIFGVSRYVRSRSADLAALGYVVIAPEIYWRLDDAGFDESGEDFLERAMGLVARLDRPRAVADAVAALGALRGRAEVTGGAGVLGFCFGGGLAFEVAARADPDVLVAYYGSALPQLLDLAPAVRAPSLHHFGTEDAYIPMATVERIREAVAGPGVELRLHEGAGHAFDNPHPMFHHARASAEAWAQTTDFLARRMPV</sequence>
<dbReference type="AlphaFoldDB" id="A0A3N4Z371"/>
<gene>
    <name evidence="2" type="ORF">EDD32_0520</name>
</gene>
<dbReference type="Proteomes" id="UP000280726">
    <property type="component" value="Unassembled WGS sequence"/>
</dbReference>
<dbReference type="GO" id="GO:0016787">
    <property type="term" value="F:hydrolase activity"/>
    <property type="evidence" value="ECO:0007669"/>
    <property type="project" value="InterPro"/>
</dbReference>
<protein>
    <submittedName>
        <fullName evidence="2">Carboxymethylenebutenolidase</fullName>
    </submittedName>
</protein>
<dbReference type="InterPro" id="IPR029058">
    <property type="entry name" value="AB_hydrolase_fold"/>
</dbReference>
<evidence type="ECO:0000313" key="3">
    <source>
        <dbReference type="Proteomes" id="UP000280726"/>
    </source>
</evidence>
<dbReference type="EMBL" id="RKRA01000001">
    <property type="protein sequence ID" value="RPF26096.1"/>
    <property type="molecule type" value="Genomic_DNA"/>
</dbReference>
<dbReference type="OrthoDB" id="3208682at2"/>
<dbReference type="SUPFAM" id="SSF53474">
    <property type="entry name" value="alpha/beta-Hydrolases"/>
    <property type="match status" value="1"/>
</dbReference>
<dbReference type="PANTHER" id="PTHR46623:SF6">
    <property type="entry name" value="ALPHA_BETA-HYDROLASES SUPERFAMILY PROTEIN"/>
    <property type="match status" value="1"/>
</dbReference>
<feature type="domain" description="Dienelactone hydrolase" evidence="1">
    <location>
        <begin position="22"/>
        <end position="229"/>
    </location>
</feature>
<reference evidence="2 3" key="1">
    <citation type="submission" date="2018-11" db="EMBL/GenBank/DDBJ databases">
        <title>Sequencing the genomes of 1000 actinobacteria strains.</title>
        <authorList>
            <person name="Klenk H.-P."/>
        </authorList>
    </citation>
    <scope>NUCLEOTIDE SEQUENCE [LARGE SCALE GENOMIC DNA]</scope>
    <source>
        <strain evidence="2 3">DSM 14418</strain>
    </source>
</reference>
<organism evidence="2 3">
    <name type="scientific">Georgenia muralis</name>
    <dbReference type="NCBI Taxonomy" id="154117"/>
    <lineage>
        <taxon>Bacteria</taxon>
        <taxon>Bacillati</taxon>
        <taxon>Actinomycetota</taxon>
        <taxon>Actinomycetes</taxon>
        <taxon>Micrococcales</taxon>
        <taxon>Bogoriellaceae</taxon>
        <taxon>Georgenia</taxon>
    </lineage>
</organism>
<dbReference type="InterPro" id="IPR002925">
    <property type="entry name" value="Dienelactn_hydro"/>
</dbReference>
<evidence type="ECO:0000313" key="2">
    <source>
        <dbReference type="EMBL" id="RPF26096.1"/>
    </source>
</evidence>
<dbReference type="PANTHER" id="PTHR46623">
    <property type="entry name" value="CARBOXYMETHYLENEBUTENOLIDASE-RELATED"/>
    <property type="match status" value="1"/>
</dbReference>
<dbReference type="Gene3D" id="3.40.50.1820">
    <property type="entry name" value="alpha/beta hydrolase"/>
    <property type="match status" value="1"/>
</dbReference>
<dbReference type="InterPro" id="IPR051049">
    <property type="entry name" value="Dienelactone_hydrolase-like"/>
</dbReference>
<accession>A0A3N4Z371</accession>
<keyword evidence="3" id="KW-1185">Reference proteome</keyword>
<evidence type="ECO:0000259" key="1">
    <source>
        <dbReference type="Pfam" id="PF01738"/>
    </source>
</evidence>
<dbReference type="RefSeq" id="WP_123914349.1">
    <property type="nucleotide sequence ID" value="NZ_RKRA01000001.1"/>
</dbReference>
<name>A0A3N4Z371_9MICO</name>
<proteinExistence type="predicted"/>
<comment type="caution">
    <text evidence="2">The sequence shown here is derived from an EMBL/GenBank/DDBJ whole genome shotgun (WGS) entry which is preliminary data.</text>
</comment>
<dbReference type="Pfam" id="PF01738">
    <property type="entry name" value="DLH"/>
    <property type="match status" value="1"/>
</dbReference>